<comment type="catalytic activity">
    <reaction evidence="12">
        <text>3-methyl-2-oxobutanoate + acetyl-CoA + H2O = (2S)-2-isopropylmalate + CoA + H(+)</text>
        <dbReference type="Rhea" id="RHEA:21524"/>
        <dbReference type="ChEBI" id="CHEBI:1178"/>
        <dbReference type="ChEBI" id="CHEBI:11851"/>
        <dbReference type="ChEBI" id="CHEBI:15377"/>
        <dbReference type="ChEBI" id="CHEBI:15378"/>
        <dbReference type="ChEBI" id="CHEBI:57287"/>
        <dbReference type="ChEBI" id="CHEBI:57288"/>
        <dbReference type="EC" id="2.3.3.13"/>
    </reaction>
</comment>
<dbReference type="InterPro" id="IPR005671">
    <property type="entry name" value="LeuA_bact_synth"/>
</dbReference>
<dbReference type="NCBIfam" id="NF002087">
    <property type="entry name" value="PRK00915.1-4"/>
    <property type="match status" value="1"/>
</dbReference>
<dbReference type="FunFam" id="1.10.238.260:FF:000001">
    <property type="entry name" value="2-isopropylmalate synthase"/>
    <property type="match status" value="1"/>
</dbReference>
<dbReference type="PROSITE" id="PS00816">
    <property type="entry name" value="AIPM_HOMOCIT_SYNTH_2"/>
    <property type="match status" value="1"/>
</dbReference>
<dbReference type="SMART" id="SM00917">
    <property type="entry name" value="LeuA_dimer"/>
    <property type="match status" value="1"/>
</dbReference>
<keyword evidence="9 12" id="KW-0479">Metal-binding</keyword>
<evidence type="ECO:0000256" key="4">
    <source>
        <dbReference type="ARBA" id="ARBA00018198"/>
    </source>
</evidence>
<comment type="pathway">
    <text evidence="1 12">Amino-acid biosynthesis; L-leucine biosynthesis; L-leucine from 3-methyl-2-oxobutanoate: step 1/4.</text>
</comment>
<keyword evidence="8 12" id="KW-0808">Transferase</keyword>
<dbReference type="GO" id="GO:0005737">
    <property type="term" value="C:cytoplasm"/>
    <property type="evidence" value="ECO:0007669"/>
    <property type="project" value="UniProtKB-UniRule"/>
</dbReference>
<dbReference type="InterPro" id="IPR000891">
    <property type="entry name" value="PYR_CT"/>
</dbReference>
<protein>
    <recommendedName>
        <fullName evidence="4 12">2-isopropylmalate synthase</fullName>
        <ecNumber evidence="3 12">2.3.3.13</ecNumber>
    </recommendedName>
    <alternativeName>
        <fullName evidence="12">Alpha-IPM synthase</fullName>
    </alternativeName>
    <alternativeName>
        <fullName evidence="12">Alpha-isopropylmalate synthase</fullName>
    </alternativeName>
</protein>
<dbReference type="InterPro" id="IPR002034">
    <property type="entry name" value="AIPM/Hcit_synth_CS"/>
</dbReference>
<dbReference type="Proteomes" id="UP000189464">
    <property type="component" value="Chromosome"/>
</dbReference>
<dbReference type="EC" id="2.3.3.13" evidence="3 12"/>
<dbReference type="KEGG" id="dfg:B0537_02250"/>
<dbReference type="CDD" id="cd07940">
    <property type="entry name" value="DRE_TIM_IPMS"/>
    <property type="match status" value="1"/>
</dbReference>
<dbReference type="OrthoDB" id="9804858at2"/>
<dbReference type="InterPro" id="IPR013709">
    <property type="entry name" value="2-isopropylmalate_synth_dimer"/>
</dbReference>
<dbReference type="Pfam" id="PF00682">
    <property type="entry name" value="HMGL-like"/>
    <property type="match status" value="1"/>
</dbReference>
<dbReference type="Gene3D" id="3.30.160.270">
    <property type="match status" value="1"/>
</dbReference>
<evidence type="ECO:0000256" key="10">
    <source>
        <dbReference type="ARBA" id="ARBA00023211"/>
    </source>
</evidence>
<evidence type="ECO:0000259" key="13">
    <source>
        <dbReference type="PROSITE" id="PS50991"/>
    </source>
</evidence>
<dbReference type="PANTHER" id="PTHR10277:SF9">
    <property type="entry name" value="2-ISOPROPYLMALATE SYNTHASE 1, CHLOROPLASTIC-RELATED"/>
    <property type="match status" value="1"/>
</dbReference>
<reference evidence="14 15" key="1">
    <citation type="journal article" date="2016" name="Int. J. Syst. Evol. Microbiol.">
        <title>Desulfotomaculum ferrireducens sp. nov., a moderately thermophilic sulfate-reducing and dissimilatory Fe(III)-reducing bacterium isolated from compost.</title>
        <authorList>
            <person name="Yang G."/>
            <person name="Guo J."/>
            <person name="Zhuang L."/>
            <person name="Yuan Y."/>
            <person name="Zhou S."/>
        </authorList>
    </citation>
    <scope>NUCLEOTIDE SEQUENCE [LARGE SCALE GENOMIC DNA]</scope>
    <source>
        <strain evidence="14 15">GSS09</strain>
    </source>
</reference>
<dbReference type="NCBIfam" id="NF002086">
    <property type="entry name" value="PRK00915.1-3"/>
    <property type="match status" value="1"/>
</dbReference>
<sequence>MSNRVYIFDTTLRDGEQSPGVSLNINEKLQIARQLVRLGVDIIEAGFPITSPGDFAAVQAVAREVRGITVAGLARANFKDIDRAYEALKEAEQARIHTFIATSDIHLKYKLRKDREQVLEAAVAAVKHAKKYTSDVEFSAEDASRSDIDYLSRVFAEVIKAGATVINIPDTVGYTTPEEYAQFIRSIMEKTPGIEKAIVSVHCHDDLGLAVANSLAAVGAGARQVEGTINGIGERAGNAALEEVVMGLYTRKDRFGLTTGFNTKEIYRTSRLVSSLTGMPVQPNKAVVGKNAFAHESGIHQDGVLKERTTYEIMNPEMLGISSNNLVLGKHSGRHAFRERLSELGFELSDEELNLAFARFKALADKKKEITDQDLQALVEDEIRQIPETYVLEYFHISSGTSVVPTATVGLRVGGERKEDAACGDGPVDAIYKTIDKITGLSCTLVLYAINAITGGTDALGDVTVKLRCEGREKVYTGRGVSTDVLEASAKAYVNAVNKLMYDIH</sequence>
<keyword evidence="7 12" id="KW-0028">Amino-acid biosynthesis</keyword>
<dbReference type="Pfam" id="PF22617">
    <property type="entry name" value="HCS_D2"/>
    <property type="match status" value="1"/>
</dbReference>
<evidence type="ECO:0000256" key="12">
    <source>
        <dbReference type="HAMAP-Rule" id="MF_01025"/>
    </source>
</evidence>
<comment type="cofactor">
    <cofactor evidence="12">
        <name>Mn(2+)</name>
        <dbReference type="ChEBI" id="CHEBI:29035"/>
    </cofactor>
</comment>
<evidence type="ECO:0000256" key="6">
    <source>
        <dbReference type="ARBA" id="ARBA00022490"/>
    </source>
</evidence>
<dbReference type="PROSITE" id="PS50991">
    <property type="entry name" value="PYR_CT"/>
    <property type="match status" value="1"/>
</dbReference>
<dbReference type="PROSITE" id="PS00815">
    <property type="entry name" value="AIPM_HOMOCIT_SYNTH_1"/>
    <property type="match status" value="1"/>
</dbReference>
<feature type="domain" description="Pyruvate carboxyltransferase" evidence="13">
    <location>
        <begin position="5"/>
        <end position="267"/>
    </location>
</feature>
<keyword evidence="6 12" id="KW-0963">Cytoplasm</keyword>
<keyword evidence="5 12" id="KW-0432">Leucine biosynthesis</keyword>
<keyword evidence="15" id="KW-1185">Reference proteome</keyword>
<dbReference type="GO" id="GO:0009098">
    <property type="term" value="P:L-leucine biosynthetic process"/>
    <property type="evidence" value="ECO:0007669"/>
    <property type="project" value="UniProtKB-UniRule"/>
</dbReference>
<comment type="subunit">
    <text evidence="12">Homodimer.</text>
</comment>
<dbReference type="GO" id="GO:0003985">
    <property type="term" value="F:acetyl-CoA C-acetyltransferase activity"/>
    <property type="evidence" value="ECO:0007669"/>
    <property type="project" value="UniProtKB-UniRule"/>
</dbReference>
<evidence type="ECO:0000256" key="5">
    <source>
        <dbReference type="ARBA" id="ARBA00022430"/>
    </source>
</evidence>
<dbReference type="NCBIfam" id="NF002088">
    <property type="entry name" value="PRK00915.1-5"/>
    <property type="match status" value="1"/>
</dbReference>
<dbReference type="SUPFAM" id="SSF51569">
    <property type="entry name" value="Aldolase"/>
    <property type="match status" value="1"/>
</dbReference>
<dbReference type="GO" id="GO:0030145">
    <property type="term" value="F:manganese ion binding"/>
    <property type="evidence" value="ECO:0007669"/>
    <property type="project" value="UniProtKB-UniRule"/>
</dbReference>
<feature type="binding site" evidence="12">
    <location>
        <position position="14"/>
    </location>
    <ligand>
        <name>Mn(2+)</name>
        <dbReference type="ChEBI" id="CHEBI:29035"/>
    </ligand>
</feature>
<feature type="region of interest" description="Regulatory domain" evidence="12">
    <location>
        <begin position="391"/>
        <end position="505"/>
    </location>
</feature>
<evidence type="ECO:0000256" key="11">
    <source>
        <dbReference type="ARBA" id="ARBA00023304"/>
    </source>
</evidence>
<organism evidence="14 15">
    <name type="scientific">Desulforamulus ferrireducens</name>
    <dbReference type="NCBI Taxonomy" id="1833852"/>
    <lineage>
        <taxon>Bacteria</taxon>
        <taxon>Bacillati</taxon>
        <taxon>Bacillota</taxon>
        <taxon>Clostridia</taxon>
        <taxon>Eubacteriales</taxon>
        <taxon>Peptococcaceae</taxon>
        <taxon>Desulforamulus</taxon>
    </lineage>
</organism>
<dbReference type="UniPathway" id="UPA00048">
    <property type="reaction ID" value="UER00070"/>
</dbReference>
<evidence type="ECO:0000256" key="8">
    <source>
        <dbReference type="ARBA" id="ARBA00022679"/>
    </source>
</evidence>
<comment type="similarity">
    <text evidence="2 12">Belongs to the alpha-IPM synthase/homocitrate synthase family. LeuA type 1 subfamily.</text>
</comment>
<feature type="binding site" evidence="12">
    <location>
        <position position="238"/>
    </location>
    <ligand>
        <name>Mn(2+)</name>
        <dbReference type="ChEBI" id="CHEBI:29035"/>
    </ligand>
</feature>
<keyword evidence="10 12" id="KW-0464">Manganese</keyword>
<dbReference type="PANTHER" id="PTHR10277">
    <property type="entry name" value="HOMOCITRATE SYNTHASE-RELATED"/>
    <property type="match status" value="1"/>
</dbReference>
<dbReference type="AlphaFoldDB" id="A0A1S6ITD3"/>
<dbReference type="NCBIfam" id="NF002085">
    <property type="entry name" value="PRK00915.1-2"/>
    <property type="match status" value="1"/>
</dbReference>
<dbReference type="SUPFAM" id="SSF110921">
    <property type="entry name" value="2-isopropylmalate synthase LeuA, allosteric (dimerisation) domain"/>
    <property type="match status" value="1"/>
</dbReference>
<gene>
    <name evidence="12" type="primary">leuA</name>
    <name evidence="14" type="ORF">B0537_02250</name>
</gene>
<evidence type="ECO:0000256" key="7">
    <source>
        <dbReference type="ARBA" id="ARBA00022605"/>
    </source>
</evidence>
<feature type="binding site" evidence="12">
    <location>
        <position position="204"/>
    </location>
    <ligand>
        <name>Mn(2+)</name>
        <dbReference type="ChEBI" id="CHEBI:29035"/>
    </ligand>
</feature>
<dbReference type="Gene3D" id="3.20.20.70">
    <property type="entry name" value="Aldolase class I"/>
    <property type="match status" value="1"/>
</dbReference>
<evidence type="ECO:0000256" key="2">
    <source>
        <dbReference type="ARBA" id="ARBA00009396"/>
    </source>
</evidence>
<evidence type="ECO:0000256" key="1">
    <source>
        <dbReference type="ARBA" id="ARBA00004689"/>
    </source>
</evidence>
<dbReference type="FunFam" id="3.20.20.70:FF:000010">
    <property type="entry name" value="2-isopropylmalate synthase"/>
    <property type="match status" value="1"/>
</dbReference>
<dbReference type="NCBIfam" id="TIGR00973">
    <property type="entry name" value="leuA_bact"/>
    <property type="match status" value="1"/>
</dbReference>
<keyword evidence="11 12" id="KW-0100">Branched-chain amino acid biosynthesis</keyword>
<dbReference type="InterPro" id="IPR054691">
    <property type="entry name" value="LeuA/HCS_post-cat"/>
</dbReference>
<comment type="function">
    <text evidence="12">Catalyzes the condensation of the acetyl group of acetyl-CoA with 3-methyl-2-oxobutanoate (2-ketoisovalerate) to form 3-carboxy-3-hydroxy-4-methylpentanoate (2-isopropylmalate).</text>
</comment>
<accession>A0A1S6ITD3</accession>
<evidence type="ECO:0000256" key="3">
    <source>
        <dbReference type="ARBA" id="ARBA00012973"/>
    </source>
</evidence>
<proteinExistence type="inferred from homology"/>
<name>A0A1S6ITD3_9FIRM</name>
<dbReference type="GO" id="GO:0003852">
    <property type="term" value="F:2-isopropylmalate synthase activity"/>
    <property type="evidence" value="ECO:0007669"/>
    <property type="project" value="UniProtKB-UniRule"/>
</dbReference>
<dbReference type="RefSeq" id="WP_077712983.1">
    <property type="nucleotide sequence ID" value="NZ_CP019698.1"/>
</dbReference>
<feature type="binding site" evidence="12">
    <location>
        <position position="202"/>
    </location>
    <ligand>
        <name>Mn(2+)</name>
        <dbReference type="ChEBI" id="CHEBI:29035"/>
    </ligand>
</feature>
<dbReference type="HAMAP" id="MF_01025">
    <property type="entry name" value="LeuA_type1"/>
    <property type="match status" value="1"/>
</dbReference>
<dbReference type="InterPro" id="IPR050073">
    <property type="entry name" value="2-IPM_HCS-like"/>
</dbReference>
<evidence type="ECO:0000256" key="9">
    <source>
        <dbReference type="ARBA" id="ARBA00022723"/>
    </source>
</evidence>
<dbReference type="Gene3D" id="1.10.238.260">
    <property type="match status" value="1"/>
</dbReference>
<dbReference type="STRING" id="1833852.B0537_02250"/>
<dbReference type="Pfam" id="PF08502">
    <property type="entry name" value="LeuA_dimer"/>
    <property type="match status" value="1"/>
</dbReference>
<dbReference type="FunFam" id="3.30.160.270:FF:000001">
    <property type="entry name" value="2-isopropylmalate synthase"/>
    <property type="match status" value="1"/>
</dbReference>
<evidence type="ECO:0000313" key="14">
    <source>
        <dbReference type="EMBL" id="AQS58024.1"/>
    </source>
</evidence>
<dbReference type="InterPro" id="IPR013785">
    <property type="entry name" value="Aldolase_TIM"/>
</dbReference>
<dbReference type="InterPro" id="IPR036230">
    <property type="entry name" value="LeuA_allosteric_dom_sf"/>
</dbReference>
<dbReference type="EMBL" id="CP019698">
    <property type="protein sequence ID" value="AQS58024.1"/>
    <property type="molecule type" value="Genomic_DNA"/>
</dbReference>
<evidence type="ECO:0000313" key="15">
    <source>
        <dbReference type="Proteomes" id="UP000189464"/>
    </source>
</evidence>